<sequence length="159" mass="16274">MSLLVDTAFATAARATPSTLTRVYVTQRSTTSVSSPSTTSVSTVSFMQGLRRVGGSSLTVDLIAGTTTTTAAPNLILYDSTYSSGAAAVTNYVITETDENNGVQNVTSTATASVSAVVPTALTTSATNAAPRMDNPYLGNKKMVMATALMALTAVFGTL</sequence>
<dbReference type="GeneID" id="30145167"/>
<dbReference type="Proteomes" id="UP000094336">
    <property type="component" value="Unassembled WGS sequence"/>
</dbReference>
<evidence type="ECO:0000313" key="1">
    <source>
        <dbReference type="EMBL" id="ODQ82203.1"/>
    </source>
</evidence>
<gene>
    <name evidence="1" type="ORF">BABINDRAFT_158848</name>
</gene>
<dbReference type="EMBL" id="KV454426">
    <property type="protein sequence ID" value="ODQ82203.1"/>
    <property type="molecule type" value="Genomic_DNA"/>
</dbReference>
<organism evidence="1 2">
    <name type="scientific">Babjeviella inositovora NRRL Y-12698</name>
    <dbReference type="NCBI Taxonomy" id="984486"/>
    <lineage>
        <taxon>Eukaryota</taxon>
        <taxon>Fungi</taxon>
        <taxon>Dikarya</taxon>
        <taxon>Ascomycota</taxon>
        <taxon>Saccharomycotina</taxon>
        <taxon>Pichiomycetes</taxon>
        <taxon>Serinales incertae sedis</taxon>
        <taxon>Babjeviella</taxon>
    </lineage>
</organism>
<proteinExistence type="predicted"/>
<evidence type="ECO:0000313" key="2">
    <source>
        <dbReference type="Proteomes" id="UP000094336"/>
    </source>
</evidence>
<protein>
    <submittedName>
        <fullName evidence="1">Uncharacterized protein</fullName>
    </submittedName>
</protein>
<accession>A0A1E3QX00</accession>
<keyword evidence="2" id="KW-1185">Reference proteome</keyword>
<reference evidence="2" key="1">
    <citation type="submission" date="2016-05" db="EMBL/GenBank/DDBJ databases">
        <title>Comparative genomics of biotechnologically important yeasts.</title>
        <authorList>
            <consortium name="DOE Joint Genome Institute"/>
            <person name="Riley R."/>
            <person name="Haridas S."/>
            <person name="Wolfe K.H."/>
            <person name="Lopes M.R."/>
            <person name="Hittinger C.T."/>
            <person name="Goker M."/>
            <person name="Salamov A."/>
            <person name="Wisecaver J."/>
            <person name="Long T.M."/>
            <person name="Aerts A.L."/>
            <person name="Barry K."/>
            <person name="Choi C."/>
            <person name="Clum A."/>
            <person name="Coughlan A.Y."/>
            <person name="Deshpande S."/>
            <person name="Douglass A.P."/>
            <person name="Hanson S.J."/>
            <person name="Klenk H.-P."/>
            <person name="Labutti K."/>
            <person name="Lapidus A."/>
            <person name="Lindquist E."/>
            <person name="Lipzen A."/>
            <person name="Meier-Kolthoff J.P."/>
            <person name="Ohm R.A."/>
            <person name="Otillar R.P."/>
            <person name="Pangilinan J."/>
            <person name="Peng Y."/>
            <person name="Rokas A."/>
            <person name="Rosa C.A."/>
            <person name="Scheuner C."/>
            <person name="Sibirny A.A."/>
            <person name="Slot J.C."/>
            <person name="Stielow J.B."/>
            <person name="Sun H."/>
            <person name="Kurtzman C.P."/>
            <person name="Blackwell M."/>
            <person name="Grigoriev I.V."/>
            <person name="Jeffries T.W."/>
        </authorList>
    </citation>
    <scope>NUCLEOTIDE SEQUENCE [LARGE SCALE GENOMIC DNA]</scope>
    <source>
        <strain evidence="2">NRRL Y-12698</strain>
    </source>
</reference>
<name>A0A1E3QX00_9ASCO</name>
<dbReference type="AlphaFoldDB" id="A0A1E3QX00"/>
<dbReference type="RefSeq" id="XP_018987531.1">
    <property type="nucleotide sequence ID" value="XM_019127314.1"/>
</dbReference>